<keyword evidence="1" id="KW-0812">Transmembrane</keyword>
<dbReference type="AlphaFoldDB" id="A0A0D2LGN1"/>
<reference evidence="3" key="1">
    <citation type="submission" date="2014-04" db="EMBL/GenBank/DDBJ databases">
        <title>Evolutionary Origins and Diversification of the Mycorrhizal Mutualists.</title>
        <authorList>
            <consortium name="DOE Joint Genome Institute"/>
            <consortium name="Mycorrhizal Genomics Consortium"/>
            <person name="Kohler A."/>
            <person name="Kuo A."/>
            <person name="Nagy L.G."/>
            <person name="Floudas D."/>
            <person name="Copeland A."/>
            <person name="Barry K.W."/>
            <person name="Cichocki N."/>
            <person name="Veneault-Fourrey C."/>
            <person name="LaButti K."/>
            <person name="Lindquist E.A."/>
            <person name="Lipzen A."/>
            <person name="Lundell T."/>
            <person name="Morin E."/>
            <person name="Murat C."/>
            <person name="Riley R."/>
            <person name="Ohm R."/>
            <person name="Sun H."/>
            <person name="Tunlid A."/>
            <person name="Henrissat B."/>
            <person name="Grigoriev I.V."/>
            <person name="Hibbett D.S."/>
            <person name="Martin F."/>
        </authorList>
    </citation>
    <scope>NUCLEOTIDE SEQUENCE [LARGE SCALE GENOMIC DNA]</scope>
    <source>
        <strain evidence="3">FD-334 SS-4</strain>
    </source>
</reference>
<keyword evidence="1" id="KW-1133">Transmembrane helix</keyword>
<protein>
    <submittedName>
        <fullName evidence="2">Uncharacterized protein</fullName>
    </submittedName>
</protein>
<gene>
    <name evidence="2" type="ORF">HYPSUDRAFT_1030939</name>
</gene>
<feature type="transmembrane region" description="Helical" evidence="1">
    <location>
        <begin position="304"/>
        <end position="327"/>
    </location>
</feature>
<evidence type="ECO:0000313" key="2">
    <source>
        <dbReference type="EMBL" id="KJA26792.1"/>
    </source>
</evidence>
<name>A0A0D2LGN1_HYPSF</name>
<feature type="transmembrane region" description="Helical" evidence="1">
    <location>
        <begin position="49"/>
        <end position="71"/>
    </location>
</feature>
<feature type="transmembrane region" description="Helical" evidence="1">
    <location>
        <begin position="185"/>
        <end position="207"/>
    </location>
</feature>
<keyword evidence="1" id="KW-0472">Membrane</keyword>
<keyword evidence="3" id="KW-1185">Reference proteome</keyword>
<evidence type="ECO:0000256" key="1">
    <source>
        <dbReference type="SAM" id="Phobius"/>
    </source>
</evidence>
<dbReference type="Proteomes" id="UP000054270">
    <property type="component" value="Unassembled WGS sequence"/>
</dbReference>
<dbReference type="STRING" id="945553.A0A0D2LGN1"/>
<organism evidence="2 3">
    <name type="scientific">Hypholoma sublateritium (strain FD-334 SS-4)</name>
    <dbReference type="NCBI Taxonomy" id="945553"/>
    <lineage>
        <taxon>Eukaryota</taxon>
        <taxon>Fungi</taxon>
        <taxon>Dikarya</taxon>
        <taxon>Basidiomycota</taxon>
        <taxon>Agaricomycotina</taxon>
        <taxon>Agaricomycetes</taxon>
        <taxon>Agaricomycetidae</taxon>
        <taxon>Agaricales</taxon>
        <taxon>Agaricineae</taxon>
        <taxon>Strophariaceae</taxon>
        <taxon>Hypholoma</taxon>
    </lineage>
</organism>
<accession>A0A0D2LGN1</accession>
<dbReference type="EMBL" id="KN817526">
    <property type="protein sequence ID" value="KJA26792.1"/>
    <property type="molecule type" value="Genomic_DNA"/>
</dbReference>
<dbReference type="OrthoDB" id="3032844at2759"/>
<feature type="transmembrane region" description="Helical" evidence="1">
    <location>
        <begin position="141"/>
        <end position="165"/>
    </location>
</feature>
<evidence type="ECO:0000313" key="3">
    <source>
        <dbReference type="Proteomes" id="UP000054270"/>
    </source>
</evidence>
<sequence length="371" mass="40954">MASSNFSGTVTGGIQDISALLPLLGTEQCEKHVGSALDRGFLYSSVTPISIFGSLGIVRAAFNILIASLSIPQFQFLGAKKLNDGGFTPNGVVAPMIALDPAHPQRFLAESRLEAMLADEHIENVEDLTVSSGKGITWWNFLLVLFTLVIAAAGLLPYIVIIHDAPHSLGKFLFSSGWGFPVCRVAGSAICVNTAQFLIEIRILVLLKTRLLFLTIDRLAKEDKIDLDMLISDKVTRNSEEENTEVWSADISSERCIWALQRRLRSGDHEKVNDLKTVKDIFESEHRRQLESMNKTIPPWFNPFLWSALVVGIALTVGGYIGCFYLVQHSANDSFGPIAWLIIEALLSIVRILVWAVNPAWDDAKGRHQRG</sequence>
<proteinExistence type="predicted"/>
<feature type="transmembrane region" description="Helical" evidence="1">
    <location>
        <begin position="339"/>
        <end position="361"/>
    </location>
</feature>